<evidence type="ECO:0000256" key="6">
    <source>
        <dbReference type="ARBA" id="ARBA00022679"/>
    </source>
</evidence>
<reference evidence="16 17" key="1">
    <citation type="submission" date="2015-07" db="EMBL/GenBank/DDBJ databases">
        <title>Fjat-14205 dsm 2895.</title>
        <authorList>
            <person name="Liu B."/>
            <person name="Wang J."/>
            <person name="Zhu Y."/>
            <person name="Liu G."/>
            <person name="Chen Q."/>
            <person name="Chen Z."/>
            <person name="Lan J."/>
            <person name="Che J."/>
            <person name="Ge C."/>
            <person name="Shi H."/>
            <person name="Pan Z."/>
            <person name="Liu X."/>
        </authorList>
    </citation>
    <scope>NUCLEOTIDE SEQUENCE [LARGE SCALE GENOMIC DNA]</scope>
    <source>
        <strain evidence="16 17">DSM 2895</strain>
    </source>
</reference>
<dbReference type="GO" id="GO:0005886">
    <property type="term" value="C:plasma membrane"/>
    <property type="evidence" value="ECO:0007669"/>
    <property type="project" value="UniProtKB-SubCell"/>
</dbReference>
<dbReference type="Pfam" id="PF00512">
    <property type="entry name" value="HisKA"/>
    <property type="match status" value="1"/>
</dbReference>
<keyword evidence="8" id="KW-0547">Nucleotide-binding</keyword>
<evidence type="ECO:0000256" key="12">
    <source>
        <dbReference type="ARBA" id="ARBA00023012"/>
    </source>
</evidence>
<dbReference type="GO" id="GO:0005524">
    <property type="term" value="F:ATP binding"/>
    <property type="evidence" value="ECO:0007669"/>
    <property type="project" value="UniProtKB-KW"/>
</dbReference>
<sequence>MGIERLLLNILFIILPIFLFQIFFAEKLFKGPKVWYTVVVGLFASATVILCMTFPFTFLPGYIFDMRSIPLIIATLYCGYKAGISTLAVLILYRYYVGGEGFYTTFYTYPIITAVALICVPRFRRAEKEKRETIALWLAILSSSLVLLMTLLLLPEENKIELKFVQFAFEYSLIQLGGIWIAVYLIENMRKNIMMQQEIQRAEKLYAMGELAASVAHEIRNPLTVVRGFLQLFGRQQIPVEKQGDYIDIMLKELNRAEEIISDYLTFARPQIESRERIEVGEQIRQIAGVMTSYALLKNVDIYTETEDHLFLELNRSKFSQCMINLMKNGVEAMPEGGTLTVRAFRQDKDVVIEIIDTGKGMSQEEIKRLGNPFYSTKEKGTGLGLMVCYRIIEAWEGKVEVRSEKEKGTHFSIILPALSDEL</sequence>
<evidence type="ECO:0000256" key="7">
    <source>
        <dbReference type="ARBA" id="ARBA00022692"/>
    </source>
</evidence>
<keyword evidence="9" id="KW-0418">Kinase</keyword>
<keyword evidence="10" id="KW-0067">ATP-binding</keyword>
<feature type="transmembrane region" description="Helical" evidence="14">
    <location>
        <begin position="102"/>
        <end position="123"/>
    </location>
</feature>
<dbReference type="InterPro" id="IPR005467">
    <property type="entry name" value="His_kinase_dom"/>
</dbReference>
<keyword evidence="7 14" id="KW-0812">Transmembrane</keyword>
<feature type="transmembrane region" description="Helical" evidence="14">
    <location>
        <begin position="7"/>
        <end position="24"/>
    </location>
</feature>
<feature type="transmembrane region" description="Helical" evidence="14">
    <location>
        <begin position="167"/>
        <end position="186"/>
    </location>
</feature>
<evidence type="ECO:0000256" key="13">
    <source>
        <dbReference type="ARBA" id="ARBA00023136"/>
    </source>
</evidence>
<dbReference type="InterPro" id="IPR003594">
    <property type="entry name" value="HATPase_dom"/>
</dbReference>
<feature type="transmembrane region" description="Helical" evidence="14">
    <location>
        <begin position="36"/>
        <end position="59"/>
    </location>
</feature>
<evidence type="ECO:0000256" key="14">
    <source>
        <dbReference type="SAM" id="Phobius"/>
    </source>
</evidence>
<dbReference type="SUPFAM" id="SSF47384">
    <property type="entry name" value="Homodimeric domain of signal transducing histidine kinase"/>
    <property type="match status" value="1"/>
</dbReference>
<dbReference type="PANTHER" id="PTHR43065">
    <property type="entry name" value="SENSOR HISTIDINE KINASE"/>
    <property type="match status" value="1"/>
</dbReference>
<dbReference type="GO" id="GO:0071555">
    <property type="term" value="P:cell wall organization"/>
    <property type="evidence" value="ECO:0007669"/>
    <property type="project" value="InterPro"/>
</dbReference>
<dbReference type="SMART" id="SM00387">
    <property type="entry name" value="HATPase_c"/>
    <property type="match status" value="1"/>
</dbReference>
<dbReference type="Gene3D" id="1.10.287.130">
    <property type="match status" value="1"/>
</dbReference>
<dbReference type="SMART" id="SM00388">
    <property type="entry name" value="HisKA"/>
    <property type="match status" value="1"/>
</dbReference>
<keyword evidence="17" id="KW-1185">Reference proteome</keyword>
<protein>
    <recommendedName>
        <fullName evidence="3">histidine kinase</fullName>
        <ecNumber evidence="3">2.7.13.3</ecNumber>
    </recommendedName>
</protein>
<dbReference type="PATRIC" id="fig|47500.8.peg.866"/>
<keyword evidence="5" id="KW-0597">Phosphoprotein</keyword>
<gene>
    <name evidence="16" type="ORF">AF333_08180</name>
</gene>
<keyword evidence="12" id="KW-0902">Two-component regulatory system</keyword>
<dbReference type="InterPro" id="IPR036097">
    <property type="entry name" value="HisK_dim/P_sf"/>
</dbReference>
<evidence type="ECO:0000256" key="1">
    <source>
        <dbReference type="ARBA" id="ARBA00000085"/>
    </source>
</evidence>
<dbReference type="InterPro" id="IPR004358">
    <property type="entry name" value="Sig_transdc_His_kin-like_C"/>
</dbReference>
<accession>A0A0D1XKX2</accession>
<dbReference type="InterPro" id="IPR003661">
    <property type="entry name" value="HisK_dim/P_dom"/>
</dbReference>
<keyword evidence="13 14" id="KW-0472">Membrane</keyword>
<organism evidence="16 17">
    <name type="scientific">Aneurinibacillus migulanus</name>
    <name type="common">Bacillus migulanus</name>
    <dbReference type="NCBI Taxonomy" id="47500"/>
    <lineage>
        <taxon>Bacteria</taxon>
        <taxon>Bacillati</taxon>
        <taxon>Bacillota</taxon>
        <taxon>Bacilli</taxon>
        <taxon>Bacillales</taxon>
        <taxon>Paenibacillaceae</taxon>
        <taxon>Aneurinibacillus group</taxon>
        <taxon>Aneurinibacillus</taxon>
    </lineage>
</organism>
<evidence type="ECO:0000256" key="2">
    <source>
        <dbReference type="ARBA" id="ARBA00004651"/>
    </source>
</evidence>
<dbReference type="EC" id="2.7.13.3" evidence="3"/>
<evidence type="ECO:0000256" key="5">
    <source>
        <dbReference type="ARBA" id="ARBA00022553"/>
    </source>
</evidence>
<dbReference type="Pfam" id="PF02518">
    <property type="entry name" value="HATPase_c"/>
    <property type="match status" value="1"/>
</dbReference>
<evidence type="ECO:0000256" key="8">
    <source>
        <dbReference type="ARBA" id="ARBA00022741"/>
    </source>
</evidence>
<dbReference type="InterPro" id="IPR036890">
    <property type="entry name" value="HATPase_C_sf"/>
</dbReference>
<feature type="transmembrane region" description="Helical" evidence="14">
    <location>
        <begin position="71"/>
        <end position="96"/>
    </location>
</feature>
<keyword evidence="6" id="KW-0808">Transferase</keyword>
<keyword evidence="11 14" id="KW-1133">Transmembrane helix</keyword>
<feature type="transmembrane region" description="Helical" evidence="14">
    <location>
        <begin position="135"/>
        <end position="155"/>
    </location>
</feature>
<dbReference type="Gene3D" id="3.30.565.10">
    <property type="entry name" value="Histidine kinase-like ATPase, C-terminal domain"/>
    <property type="match status" value="1"/>
</dbReference>
<dbReference type="AlphaFoldDB" id="A0A0D1XKX2"/>
<name>A0A0D1XKX2_ANEMI</name>
<dbReference type="Pfam" id="PF07694">
    <property type="entry name" value="5TM-5TMR_LYT"/>
    <property type="match status" value="1"/>
</dbReference>
<evidence type="ECO:0000313" key="17">
    <source>
        <dbReference type="Proteomes" id="UP000037269"/>
    </source>
</evidence>
<dbReference type="EMBL" id="LGUG01000004">
    <property type="protein sequence ID" value="KON95467.1"/>
    <property type="molecule type" value="Genomic_DNA"/>
</dbReference>
<dbReference type="Proteomes" id="UP000037269">
    <property type="component" value="Unassembled WGS sequence"/>
</dbReference>
<dbReference type="Gene3D" id="1.10.1760.20">
    <property type="match status" value="1"/>
</dbReference>
<comment type="catalytic activity">
    <reaction evidence="1">
        <text>ATP + protein L-histidine = ADP + protein N-phospho-L-histidine.</text>
        <dbReference type="EC" id="2.7.13.3"/>
    </reaction>
</comment>
<dbReference type="InterPro" id="IPR011620">
    <property type="entry name" value="Sig_transdc_His_kinase_LytS_TM"/>
</dbReference>
<proteinExistence type="predicted"/>
<dbReference type="CDD" id="cd00082">
    <property type="entry name" value="HisKA"/>
    <property type="match status" value="1"/>
</dbReference>
<evidence type="ECO:0000259" key="15">
    <source>
        <dbReference type="PROSITE" id="PS50109"/>
    </source>
</evidence>
<feature type="domain" description="Histidine kinase" evidence="15">
    <location>
        <begin position="214"/>
        <end position="420"/>
    </location>
</feature>
<dbReference type="GO" id="GO:0000155">
    <property type="term" value="F:phosphorelay sensor kinase activity"/>
    <property type="evidence" value="ECO:0007669"/>
    <property type="project" value="InterPro"/>
</dbReference>
<dbReference type="PRINTS" id="PR00344">
    <property type="entry name" value="BCTRLSENSOR"/>
</dbReference>
<keyword evidence="4" id="KW-1003">Cell membrane</keyword>
<evidence type="ECO:0000256" key="3">
    <source>
        <dbReference type="ARBA" id="ARBA00012438"/>
    </source>
</evidence>
<evidence type="ECO:0000256" key="10">
    <source>
        <dbReference type="ARBA" id="ARBA00022840"/>
    </source>
</evidence>
<evidence type="ECO:0000256" key="4">
    <source>
        <dbReference type="ARBA" id="ARBA00022475"/>
    </source>
</evidence>
<dbReference type="PROSITE" id="PS50109">
    <property type="entry name" value="HIS_KIN"/>
    <property type="match status" value="1"/>
</dbReference>
<evidence type="ECO:0000256" key="11">
    <source>
        <dbReference type="ARBA" id="ARBA00022989"/>
    </source>
</evidence>
<evidence type="ECO:0000313" key="16">
    <source>
        <dbReference type="EMBL" id="KON95467.1"/>
    </source>
</evidence>
<evidence type="ECO:0000256" key="9">
    <source>
        <dbReference type="ARBA" id="ARBA00022777"/>
    </source>
</evidence>
<dbReference type="STRING" id="47500.AF333_08180"/>
<comment type="caution">
    <text evidence="16">The sequence shown here is derived from an EMBL/GenBank/DDBJ whole genome shotgun (WGS) entry which is preliminary data.</text>
</comment>
<comment type="subcellular location">
    <subcellularLocation>
        <location evidence="2">Cell membrane</location>
        <topology evidence="2">Multi-pass membrane protein</topology>
    </subcellularLocation>
</comment>
<dbReference type="PANTHER" id="PTHR43065:SF46">
    <property type="entry name" value="C4-DICARBOXYLATE TRANSPORT SENSOR PROTEIN DCTB"/>
    <property type="match status" value="1"/>
</dbReference>
<dbReference type="SUPFAM" id="SSF55874">
    <property type="entry name" value="ATPase domain of HSP90 chaperone/DNA topoisomerase II/histidine kinase"/>
    <property type="match status" value="1"/>
</dbReference>